<organism evidence="11 12">
    <name type="scientific">Paramuricea clavata</name>
    <name type="common">Red gorgonian</name>
    <name type="synonym">Violescent sea-whip</name>
    <dbReference type="NCBI Taxonomy" id="317549"/>
    <lineage>
        <taxon>Eukaryota</taxon>
        <taxon>Metazoa</taxon>
        <taxon>Cnidaria</taxon>
        <taxon>Anthozoa</taxon>
        <taxon>Octocorallia</taxon>
        <taxon>Malacalcyonacea</taxon>
        <taxon>Plexauridae</taxon>
        <taxon>Paramuricea</taxon>
    </lineage>
</organism>
<dbReference type="OrthoDB" id="19742at2759"/>
<sequence length="641" mass="70459">MNFEPIKGRPCQIMCCQCDPSLQRSGVGNIFIKNLDKNIDNKALYDTFSVFGNILSCKIELDENKISKGFGYVHFETQEAADQAIEKVNGMLLNDKKVFVGNWMSKKERIEQLGDAPKKFTNVYVKNFGDDFSDEEMKKLFEPFGEIQSMRIMKTEDGKSRGFGFVNFAEPDSAGQAVDEINEKEMNGKILYCGRAQKKSERQAEIRRRLQQEKMERINQFQGVNLYIKNLEETIDDTRLRKEFESYGTITSAKVMRDDVGKSKGFGFVCFQSPEEATKAVTRKNGQIVMTKPLYVALAQGKEERQAQLAAQHMKRVAGRMIPQGTQPVGPMFTGGFYPAMATFPPGQHPALFPPQVVRTRFPTQPVRGQGAYPGPMMNRGPRMQRATRPVGHQQQSRVGSAGPGMPGMSGQRVNPVPGAGPRNQKYRPAMHQPGAAQQPPANAANSSASVAASAQDLLNPSVLAQASPPDQKQMLGERLFPLIQQTHPDLAGKITNVLLEIDNAELLHMLEFREALAAKVEEAASILQVHQAGPRMPGMSEQRVNPVPGVGPRSQTYRPAVNPAGAAQQPPANAANSSAGGAIPAQDLLNPSVPTQASLPDKKQMIGERLFPLQWRGQAGGLKEDVSDAHQAREQTPPVK</sequence>
<evidence type="ECO:0000256" key="2">
    <source>
        <dbReference type="ARBA" id="ARBA00004496"/>
    </source>
</evidence>
<evidence type="ECO:0000256" key="3">
    <source>
        <dbReference type="ARBA" id="ARBA00008557"/>
    </source>
</evidence>
<accession>A0A6S7GHA5</accession>
<evidence type="ECO:0000256" key="10">
    <source>
        <dbReference type="SAM" id="MobiDB-lite"/>
    </source>
</evidence>
<dbReference type="InterPro" id="IPR035979">
    <property type="entry name" value="RBD_domain_sf"/>
</dbReference>
<dbReference type="Proteomes" id="UP001152795">
    <property type="component" value="Unassembled WGS sequence"/>
</dbReference>
<dbReference type="GO" id="GO:0006397">
    <property type="term" value="P:mRNA processing"/>
    <property type="evidence" value="ECO:0007669"/>
    <property type="project" value="UniProtKB-KW"/>
</dbReference>
<dbReference type="CDD" id="cd12379">
    <property type="entry name" value="RRM2_I_PABPs"/>
    <property type="match status" value="1"/>
</dbReference>
<dbReference type="NCBIfam" id="TIGR01628">
    <property type="entry name" value="PABP-1234"/>
    <property type="match status" value="1"/>
</dbReference>
<feature type="region of interest" description="Disordered" evidence="10">
    <location>
        <begin position="559"/>
        <end position="606"/>
    </location>
</feature>
<dbReference type="SUPFAM" id="SSF54928">
    <property type="entry name" value="RNA-binding domain, RBD"/>
    <property type="match status" value="2"/>
</dbReference>
<dbReference type="SMART" id="SM00517">
    <property type="entry name" value="PolyA"/>
    <property type="match status" value="1"/>
</dbReference>
<evidence type="ECO:0000313" key="12">
    <source>
        <dbReference type="Proteomes" id="UP001152795"/>
    </source>
</evidence>
<keyword evidence="7 9" id="KW-0694">RNA-binding</keyword>
<reference evidence="11" key="1">
    <citation type="submission" date="2020-04" db="EMBL/GenBank/DDBJ databases">
        <authorList>
            <person name="Alioto T."/>
            <person name="Alioto T."/>
            <person name="Gomez Garrido J."/>
        </authorList>
    </citation>
    <scope>NUCLEOTIDE SEQUENCE</scope>
    <source>
        <strain evidence="11">A484AB</strain>
    </source>
</reference>
<dbReference type="FunFam" id="3.30.70.330:FF:000520">
    <property type="entry name" value="Polyadenylate-binding protein"/>
    <property type="match status" value="1"/>
</dbReference>
<dbReference type="Pfam" id="PF00076">
    <property type="entry name" value="RRM_1"/>
    <property type="match status" value="3"/>
</dbReference>
<dbReference type="FunFam" id="3.30.70.330:FF:000003">
    <property type="entry name" value="Polyadenylate-binding protein"/>
    <property type="match status" value="1"/>
</dbReference>
<evidence type="ECO:0000256" key="5">
    <source>
        <dbReference type="ARBA" id="ARBA00022664"/>
    </source>
</evidence>
<dbReference type="CDD" id="cd12380">
    <property type="entry name" value="RRM3_I_PABPs"/>
    <property type="match status" value="1"/>
</dbReference>
<dbReference type="SUPFAM" id="SSF63570">
    <property type="entry name" value="PABC (PABP) domain"/>
    <property type="match status" value="2"/>
</dbReference>
<comment type="subcellular location">
    <subcellularLocation>
        <location evidence="2 9">Cytoplasm</location>
    </subcellularLocation>
    <subcellularLocation>
        <location evidence="1">Nucleus</location>
    </subcellularLocation>
</comment>
<proteinExistence type="inferred from homology"/>
<dbReference type="AlphaFoldDB" id="A0A6S7GHA5"/>
<evidence type="ECO:0000313" key="11">
    <source>
        <dbReference type="EMBL" id="CAB3991308.1"/>
    </source>
</evidence>
<dbReference type="Pfam" id="PF00658">
    <property type="entry name" value="MLLE"/>
    <property type="match status" value="1"/>
</dbReference>
<keyword evidence="5" id="KW-0507">mRNA processing</keyword>
<evidence type="ECO:0000256" key="8">
    <source>
        <dbReference type="ARBA" id="ARBA00023242"/>
    </source>
</evidence>
<comment type="similarity">
    <text evidence="3 9">Belongs to the polyadenylate-binding protein type-1 family.</text>
</comment>
<dbReference type="SMART" id="SM00360">
    <property type="entry name" value="RRM"/>
    <property type="match status" value="3"/>
</dbReference>
<dbReference type="InterPro" id="IPR002004">
    <property type="entry name" value="PABP_HYD_C"/>
</dbReference>
<dbReference type="PROSITE" id="PS51309">
    <property type="entry name" value="PABC"/>
    <property type="match status" value="1"/>
</dbReference>
<feature type="compositionally biased region" description="Basic and acidic residues" evidence="10">
    <location>
        <begin position="623"/>
        <end position="634"/>
    </location>
</feature>
<protein>
    <recommendedName>
        <fullName evidence="9">Polyadenylate-binding protein</fullName>
        <shortName evidence="9">PABP</shortName>
    </recommendedName>
</protein>
<dbReference type="Gene3D" id="3.30.70.330">
    <property type="match status" value="3"/>
</dbReference>
<feature type="compositionally biased region" description="Low complexity" evidence="10">
    <location>
        <begin position="430"/>
        <end position="453"/>
    </location>
</feature>
<dbReference type="FunFam" id="3.30.70.330:FF:000091">
    <property type="entry name" value="Polyadenylate-binding protein"/>
    <property type="match status" value="1"/>
</dbReference>
<feature type="region of interest" description="Disordered" evidence="10">
    <location>
        <begin position="366"/>
        <end position="453"/>
    </location>
</feature>
<name>A0A6S7GHA5_PARCT</name>
<dbReference type="InterPro" id="IPR036053">
    <property type="entry name" value="PABP-dom"/>
</dbReference>
<dbReference type="InterPro" id="IPR012677">
    <property type="entry name" value="Nucleotide-bd_a/b_plait_sf"/>
</dbReference>
<dbReference type="PROSITE" id="PS50102">
    <property type="entry name" value="RRM"/>
    <property type="match status" value="3"/>
</dbReference>
<feature type="region of interest" description="Disordered" evidence="10">
    <location>
        <begin position="621"/>
        <end position="641"/>
    </location>
</feature>
<dbReference type="InterPro" id="IPR045305">
    <property type="entry name" value="RRM2_I_PABPs"/>
</dbReference>
<gene>
    <name evidence="11" type="ORF">PACLA_8A028635</name>
</gene>
<dbReference type="EMBL" id="CACRXK020001824">
    <property type="protein sequence ID" value="CAB3991308.1"/>
    <property type="molecule type" value="Genomic_DNA"/>
</dbReference>
<keyword evidence="6" id="KW-0677">Repeat</keyword>
<evidence type="ECO:0000256" key="6">
    <source>
        <dbReference type="ARBA" id="ARBA00022737"/>
    </source>
</evidence>
<dbReference type="GO" id="GO:0005737">
    <property type="term" value="C:cytoplasm"/>
    <property type="evidence" value="ECO:0007669"/>
    <property type="project" value="UniProtKB-SubCell"/>
</dbReference>
<dbReference type="GO" id="GO:0003723">
    <property type="term" value="F:RNA binding"/>
    <property type="evidence" value="ECO:0007669"/>
    <property type="project" value="UniProtKB-UniRule"/>
</dbReference>
<dbReference type="CDD" id="cd12381">
    <property type="entry name" value="RRM4_I_PABPs"/>
    <property type="match status" value="1"/>
</dbReference>
<evidence type="ECO:0000256" key="9">
    <source>
        <dbReference type="RuleBase" id="RU362004"/>
    </source>
</evidence>
<feature type="compositionally biased region" description="Low complexity" evidence="10">
    <location>
        <begin position="560"/>
        <end position="586"/>
    </location>
</feature>
<evidence type="ECO:0000256" key="7">
    <source>
        <dbReference type="ARBA" id="ARBA00022884"/>
    </source>
</evidence>
<dbReference type="PANTHER" id="PTHR24012">
    <property type="entry name" value="RNA BINDING PROTEIN"/>
    <property type="match status" value="1"/>
</dbReference>
<dbReference type="GO" id="GO:0005634">
    <property type="term" value="C:nucleus"/>
    <property type="evidence" value="ECO:0007669"/>
    <property type="project" value="UniProtKB-SubCell"/>
</dbReference>
<comment type="caution">
    <text evidence="11">The sequence shown here is derived from an EMBL/GenBank/DDBJ whole genome shotgun (WGS) entry which is preliminary data.</text>
</comment>
<comment type="function">
    <text evidence="9">Binds the poly(A) tail of mRNA.</text>
</comment>
<dbReference type="Gene3D" id="1.10.1900.10">
    <property type="entry name" value="c-terminal domain of poly(a) binding protein"/>
    <property type="match status" value="1"/>
</dbReference>
<evidence type="ECO:0000256" key="1">
    <source>
        <dbReference type="ARBA" id="ARBA00004123"/>
    </source>
</evidence>
<dbReference type="InterPro" id="IPR006515">
    <property type="entry name" value="PABP_1234"/>
</dbReference>
<keyword evidence="8" id="KW-0539">Nucleus</keyword>
<dbReference type="InterPro" id="IPR000504">
    <property type="entry name" value="RRM_dom"/>
</dbReference>
<evidence type="ECO:0000256" key="4">
    <source>
        <dbReference type="ARBA" id="ARBA00022490"/>
    </source>
</evidence>
<keyword evidence="12" id="KW-1185">Reference proteome</keyword>
<keyword evidence="4 9" id="KW-0963">Cytoplasm</keyword>